<dbReference type="PROSITE" id="PS00211">
    <property type="entry name" value="ABC_TRANSPORTER_1"/>
    <property type="match status" value="2"/>
</dbReference>
<dbReference type="NCBIfam" id="NF008453">
    <property type="entry name" value="PRK11308.1"/>
    <property type="match status" value="2"/>
</dbReference>
<dbReference type="InterPro" id="IPR003593">
    <property type="entry name" value="AAA+_ATPase"/>
</dbReference>
<dbReference type="Proteomes" id="UP001064262">
    <property type="component" value="Unassembled WGS sequence"/>
</dbReference>
<evidence type="ECO:0000313" key="19">
    <source>
        <dbReference type="EMBL" id="MCU5779480.1"/>
    </source>
</evidence>
<evidence type="ECO:0000256" key="6">
    <source>
        <dbReference type="ARBA" id="ARBA00022519"/>
    </source>
</evidence>
<proteinExistence type="inferred from homology"/>
<evidence type="ECO:0000259" key="18">
    <source>
        <dbReference type="PROSITE" id="PS50893"/>
    </source>
</evidence>
<dbReference type="InterPro" id="IPR027417">
    <property type="entry name" value="P-loop_NTPase"/>
</dbReference>
<dbReference type="GO" id="GO:0005886">
    <property type="term" value="C:plasma membrane"/>
    <property type="evidence" value="ECO:0007669"/>
    <property type="project" value="UniProtKB-SubCell"/>
</dbReference>
<keyword evidence="9" id="KW-0378">Hydrolase</keyword>
<dbReference type="GO" id="GO:0015833">
    <property type="term" value="P:peptide transport"/>
    <property type="evidence" value="ECO:0007669"/>
    <property type="project" value="InterPro"/>
</dbReference>
<dbReference type="NCBIfam" id="NF007739">
    <property type="entry name" value="PRK10419.1"/>
    <property type="match status" value="2"/>
</dbReference>
<dbReference type="GO" id="GO:0005524">
    <property type="term" value="F:ATP binding"/>
    <property type="evidence" value="ECO:0007669"/>
    <property type="project" value="UniProtKB-KW"/>
</dbReference>
<dbReference type="PANTHER" id="PTHR43776:SF15">
    <property type="entry name" value="GLUTATHIONE IMPORT ATP-BINDING PROTEIN GSIA"/>
    <property type="match status" value="1"/>
</dbReference>
<evidence type="ECO:0000256" key="8">
    <source>
        <dbReference type="ARBA" id="ARBA00022741"/>
    </source>
</evidence>
<evidence type="ECO:0000256" key="1">
    <source>
        <dbReference type="ARBA" id="ARBA00004417"/>
    </source>
</evidence>
<evidence type="ECO:0000256" key="5">
    <source>
        <dbReference type="ARBA" id="ARBA00022475"/>
    </source>
</evidence>
<dbReference type="Pfam" id="PF08352">
    <property type="entry name" value="oligo_HPY"/>
    <property type="match status" value="2"/>
</dbReference>
<keyword evidence="20" id="KW-1185">Reference proteome</keyword>
<evidence type="ECO:0000256" key="11">
    <source>
        <dbReference type="ARBA" id="ARBA00022967"/>
    </source>
</evidence>
<evidence type="ECO:0000256" key="4">
    <source>
        <dbReference type="ARBA" id="ARBA00022448"/>
    </source>
</evidence>
<dbReference type="Gene3D" id="3.40.50.300">
    <property type="entry name" value="P-loop containing nucleotide triphosphate hydrolases"/>
    <property type="match status" value="2"/>
</dbReference>
<dbReference type="AlphaFoldDB" id="A0A9J6PVE2"/>
<evidence type="ECO:0000256" key="13">
    <source>
        <dbReference type="ARBA" id="ARBA00037530"/>
    </source>
</evidence>
<dbReference type="Pfam" id="PF00005">
    <property type="entry name" value="ABC_tran"/>
    <property type="match status" value="2"/>
</dbReference>
<evidence type="ECO:0000256" key="17">
    <source>
        <dbReference type="ARBA" id="ARBA00047640"/>
    </source>
</evidence>
<keyword evidence="8" id="KW-0547">Nucleotide-binding</keyword>
<keyword evidence="11" id="KW-1278">Translocase</keyword>
<dbReference type="SMART" id="SM00382">
    <property type="entry name" value="AAA"/>
    <property type="match status" value="2"/>
</dbReference>
<dbReference type="InterPro" id="IPR017871">
    <property type="entry name" value="ABC_transporter-like_CS"/>
</dbReference>
<gene>
    <name evidence="19" type="ORF">N5923_18515</name>
</gene>
<evidence type="ECO:0000256" key="3">
    <source>
        <dbReference type="ARBA" id="ARBA00011469"/>
    </source>
</evidence>
<evidence type="ECO:0000313" key="20">
    <source>
        <dbReference type="Proteomes" id="UP001064262"/>
    </source>
</evidence>
<evidence type="ECO:0000256" key="2">
    <source>
        <dbReference type="ARBA" id="ARBA00006526"/>
    </source>
</evidence>
<dbReference type="GO" id="GO:0016887">
    <property type="term" value="F:ATP hydrolysis activity"/>
    <property type="evidence" value="ECO:0007669"/>
    <property type="project" value="InterPro"/>
</dbReference>
<comment type="caution">
    <text evidence="19">The sequence shown here is derived from an EMBL/GenBank/DDBJ whole genome shotgun (WGS) entry which is preliminary data.</text>
</comment>
<dbReference type="GO" id="GO:0055085">
    <property type="term" value="P:transmembrane transport"/>
    <property type="evidence" value="ECO:0007669"/>
    <property type="project" value="UniProtKB-ARBA"/>
</dbReference>
<comment type="function">
    <text evidence="13">Part of the ABC transporter complex GsiABCD involved in glutathione import. Responsible for energy coupling to the transport system.</text>
</comment>
<accession>A0A9J6PVE2</accession>
<evidence type="ECO:0000256" key="10">
    <source>
        <dbReference type="ARBA" id="ARBA00022840"/>
    </source>
</evidence>
<reference evidence="19" key="1">
    <citation type="submission" date="2022-09" db="EMBL/GenBank/DDBJ databases">
        <title>Winslowiella arboricola sp. nov., isolated from bleeding cankers on broadleaf hosts.</title>
        <authorList>
            <person name="Brady C."/>
            <person name="Kaur S."/>
            <person name="Crampton B."/>
            <person name="Maddock D."/>
            <person name="Arnold D."/>
            <person name="Denman S."/>
        </authorList>
    </citation>
    <scope>NUCLEOTIDE SEQUENCE</scope>
    <source>
        <strain evidence="19">BAC 15a-03b</strain>
    </source>
</reference>
<evidence type="ECO:0000256" key="12">
    <source>
        <dbReference type="ARBA" id="ARBA00023136"/>
    </source>
</evidence>
<protein>
    <recommendedName>
        <fullName evidence="16">Glutathione import ATP-binding protein GsiA</fullName>
        <ecNumber evidence="15">7.4.2.10</ecNumber>
    </recommendedName>
</protein>
<keyword evidence="7" id="KW-0677">Repeat</keyword>
<keyword evidence="5" id="KW-1003">Cell membrane</keyword>
<keyword evidence="6" id="KW-0997">Cell inner membrane</keyword>
<evidence type="ECO:0000256" key="15">
    <source>
        <dbReference type="ARBA" id="ARBA00039050"/>
    </source>
</evidence>
<organism evidence="19 20">
    <name type="scientific">Winslowiella arboricola</name>
    <dbReference type="NCBI Taxonomy" id="2978220"/>
    <lineage>
        <taxon>Bacteria</taxon>
        <taxon>Pseudomonadati</taxon>
        <taxon>Pseudomonadota</taxon>
        <taxon>Gammaproteobacteria</taxon>
        <taxon>Enterobacterales</taxon>
        <taxon>Erwiniaceae</taxon>
        <taxon>Winslowiella</taxon>
    </lineage>
</organism>
<comment type="similarity">
    <text evidence="2">Belongs to the ABC transporter superfamily. Drug exporter-2 (TC 3.A.1.117) family.</text>
</comment>
<dbReference type="InterPro" id="IPR050319">
    <property type="entry name" value="ABC_transp_ATP-bind"/>
</dbReference>
<dbReference type="PANTHER" id="PTHR43776">
    <property type="entry name" value="TRANSPORT ATP-BINDING PROTEIN"/>
    <property type="match status" value="1"/>
</dbReference>
<name>A0A9J6PVE2_9GAMM</name>
<comment type="subcellular location">
    <subcellularLocation>
        <location evidence="1">Cell inner membrane</location>
        <topology evidence="1">Peripheral membrane protein</topology>
    </subcellularLocation>
</comment>
<comment type="similarity">
    <text evidence="14">Belongs to the ABC transporter superfamily. Glutathione importer (TC 3.A.1.5.11) family.</text>
</comment>
<dbReference type="PROSITE" id="PS50893">
    <property type="entry name" value="ABC_TRANSPORTER_2"/>
    <property type="match status" value="2"/>
</dbReference>
<comment type="catalytic activity">
    <reaction evidence="17">
        <text>glutathione(out) + ATP + H2O = glutathione(in) + ADP + phosphate + H(+)</text>
        <dbReference type="Rhea" id="RHEA:29791"/>
        <dbReference type="ChEBI" id="CHEBI:15377"/>
        <dbReference type="ChEBI" id="CHEBI:15378"/>
        <dbReference type="ChEBI" id="CHEBI:30616"/>
        <dbReference type="ChEBI" id="CHEBI:43474"/>
        <dbReference type="ChEBI" id="CHEBI:57925"/>
        <dbReference type="ChEBI" id="CHEBI:456216"/>
        <dbReference type="EC" id="7.4.2.10"/>
    </reaction>
</comment>
<evidence type="ECO:0000256" key="16">
    <source>
        <dbReference type="ARBA" id="ARBA00041187"/>
    </source>
</evidence>
<sequence length="600" mass="65291">MTSPVLDVRHLESEFLSAGVWRPVVRDLSFAIMPGETLALVGESGSGKSVTAYSIMQLLPRGQSRISGEINFRGAALLSLTSRQMQQVRGREIGMIFQEPMSSLNPVLTIGTQITEVLRKHRAMDQAAAQAEAIRLLDRVQIPAAASRLKAYPHSFSGGMRQRVVIAIALACQPALLIADEPTTALDVTVQAEILQLIKTLQQEDGMAALFITHDMGVVAEVADRTLVMYQGQAVEMADTVSLFQRPQHPYTQRLLASVPRLGDMADSRLPQLFSIGEATAETAPPLADTVRRGKPVLSVRNLVQRFPQRSGLLRRIKGHVHAVEQVSFDIQPGETLALVGESGCGKSTLARAIMRLTQPTSGEVWLNQTDMLAADSQQLGQLRRQIQLIFQDPGDSLNPRLRIGSALAEPMIAHGLITSEQAAEAVAGLLKSVGLEPAMADRYPHQFSGGQRQRISIARALALNPSVLIADESVSALDVTVRAEIINLLMRLQQEKGISILFISHDLAVVERISHRVAVMYQGKIVEIGPRQAVFAMAGHPYTRHLLSAVPVPDPTARRKPVTPFIRRALAIQPAGTQVSAAQYRQLAADHLVLDEAIT</sequence>
<dbReference type="EMBL" id="JAODIM010000043">
    <property type="protein sequence ID" value="MCU5779480.1"/>
    <property type="molecule type" value="Genomic_DNA"/>
</dbReference>
<keyword evidence="10 19" id="KW-0067">ATP-binding</keyword>
<evidence type="ECO:0000256" key="14">
    <source>
        <dbReference type="ARBA" id="ARBA00038416"/>
    </source>
</evidence>
<dbReference type="InterPro" id="IPR003439">
    <property type="entry name" value="ABC_transporter-like_ATP-bd"/>
</dbReference>
<feature type="domain" description="ABC transporter" evidence="18">
    <location>
        <begin position="298"/>
        <end position="548"/>
    </location>
</feature>
<feature type="domain" description="ABC transporter" evidence="18">
    <location>
        <begin position="8"/>
        <end position="256"/>
    </location>
</feature>
<comment type="subunit">
    <text evidence="3">The complex is composed of two ATP-binding proteins (GsiA), two transmembrane proteins (GsiC and GsiD) and a solute-binding protein (GsiB).</text>
</comment>
<evidence type="ECO:0000256" key="7">
    <source>
        <dbReference type="ARBA" id="ARBA00022737"/>
    </source>
</evidence>
<evidence type="ECO:0000256" key="9">
    <source>
        <dbReference type="ARBA" id="ARBA00022801"/>
    </source>
</evidence>
<dbReference type="SUPFAM" id="SSF52540">
    <property type="entry name" value="P-loop containing nucleoside triphosphate hydrolases"/>
    <property type="match status" value="2"/>
</dbReference>
<dbReference type="FunFam" id="3.40.50.300:FF:000016">
    <property type="entry name" value="Oligopeptide ABC transporter ATP-binding component"/>
    <property type="match status" value="2"/>
</dbReference>
<keyword evidence="12" id="KW-0472">Membrane</keyword>
<keyword evidence="4" id="KW-0813">Transport</keyword>
<dbReference type="EC" id="7.4.2.10" evidence="15"/>
<dbReference type="RefSeq" id="WP_267144900.1">
    <property type="nucleotide sequence ID" value="NZ_JAODIL010000082.1"/>
</dbReference>
<dbReference type="CDD" id="cd03257">
    <property type="entry name" value="ABC_NikE_OppD_transporters"/>
    <property type="match status" value="2"/>
</dbReference>
<dbReference type="InterPro" id="IPR013563">
    <property type="entry name" value="Oligopep_ABC_C"/>
</dbReference>